<organism evidence="1 2">
    <name type="scientific">Actinopolymorpha rutila</name>
    <dbReference type="NCBI Taxonomy" id="446787"/>
    <lineage>
        <taxon>Bacteria</taxon>
        <taxon>Bacillati</taxon>
        <taxon>Actinomycetota</taxon>
        <taxon>Actinomycetes</taxon>
        <taxon>Propionibacteriales</taxon>
        <taxon>Actinopolymorphaceae</taxon>
        <taxon>Actinopolymorpha</taxon>
    </lineage>
</organism>
<accession>A0A852ZJV9</accession>
<protein>
    <submittedName>
        <fullName evidence="1">ParB-like chromosome segregation protein Spo0J</fullName>
    </submittedName>
</protein>
<comment type="caution">
    <text evidence="1">The sequence shown here is derived from an EMBL/GenBank/DDBJ whole genome shotgun (WGS) entry which is preliminary data.</text>
</comment>
<reference evidence="1 2" key="1">
    <citation type="submission" date="2020-07" db="EMBL/GenBank/DDBJ databases">
        <title>Sequencing the genomes of 1000 actinobacteria strains.</title>
        <authorList>
            <person name="Klenk H.-P."/>
        </authorList>
    </citation>
    <scope>NUCLEOTIDE SEQUENCE [LARGE SCALE GENOMIC DNA]</scope>
    <source>
        <strain evidence="1 2">DSM 18448</strain>
    </source>
</reference>
<gene>
    <name evidence="1" type="ORF">F4554_004826</name>
</gene>
<evidence type="ECO:0000313" key="2">
    <source>
        <dbReference type="Proteomes" id="UP000579605"/>
    </source>
</evidence>
<dbReference type="RefSeq" id="WP_179789644.1">
    <property type="nucleotide sequence ID" value="NZ_BAAARR010000005.1"/>
</dbReference>
<dbReference type="Proteomes" id="UP000579605">
    <property type="component" value="Unassembled WGS sequence"/>
</dbReference>
<name>A0A852ZJV9_9ACTN</name>
<sequence length="58" mass="6556">MRRRDGFVERIRSGVHLPPLIVLGRELKLVDGYARYRALRLLGIGSAQVLRQDPRSGA</sequence>
<evidence type="ECO:0000313" key="1">
    <source>
        <dbReference type="EMBL" id="NYH92188.1"/>
    </source>
</evidence>
<dbReference type="EMBL" id="JACBZH010000001">
    <property type="protein sequence ID" value="NYH92188.1"/>
    <property type="molecule type" value="Genomic_DNA"/>
</dbReference>
<proteinExistence type="predicted"/>
<dbReference type="AlphaFoldDB" id="A0A852ZJV9"/>
<keyword evidence="2" id="KW-1185">Reference proteome</keyword>